<dbReference type="EMBL" id="CAJNIZ010045401">
    <property type="protein sequence ID" value="CAE7719063.1"/>
    <property type="molecule type" value="Genomic_DNA"/>
</dbReference>
<dbReference type="OrthoDB" id="447595at2759"/>
<keyword evidence="3" id="KW-1185">Reference proteome</keyword>
<accession>A0A812X5N0</accession>
<dbReference type="AlphaFoldDB" id="A0A812X5N0"/>
<protein>
    <submittedName>
        <fullName evidence="2">Uncharacterized protein</fullName>
    </submittedName>
</protein>
<organism evidence="2 3">
    <name type="scientific">Symbiodinium pilosum</name>
    <name type="common">Dinoflagellate</name>
    <dbReference type="NCBI Taxonomy" id="2952"/>
    <lineage>
        <taxon>Eukaryota</taxon>
        <taxon>Sar</taxon>
        <taxon>Alveolata</taxon>
        <taxon>Dinophyceae</taxon>
        <taxon>Suessiales</taxon>
        <taxon>Symbiodiniaceae</taxon>
        <taxon>Symbiodinium</taxon>
    </lineage>
</organism>
<evidence type="ECO:0000313" key="2">
    <source>
        <dbReference type="EMBL" id="CAE7719063.1"/>
    </source>
</evidence>
<gene>
    <name evidence="2" type="ORF">SPIL2461_LOCUS20461</name>
</gene>
<name>A0A812X5N0_SYMPI</name>
<sequence>ATAWGGELRRLSLELADGQPRSPAAFASACAALAAVAEGLRQEPGLGVALPSTEPPPPPHGPAAASPASYAQLLRQVDQLQGALAREKLVSASLQAEIETIRALRGTGLLIS</sequence>
<evidence type="ECO:0000256" key="1">
    <source>
        <dbReference type="SAM" id="MobiDB-lite"/>
    </source>
</evidence>
<feature type="region of interest" description="Disordered" evidence="1">
    <location>
        <begin position="46"/>
        <end position="67"/>
    </location>
</feature>
<reference evidence="2" key="1">
    <citation type="submission" date="2021-02" db="EMBL/GenBank/DDBJ databases">
        <authorList>
            <person name="Dougan E. K."/>
            <person name="Rhodes N."/>
            <person name="Thang M."/>
            <person name="Chan C."/>
        </authorList>
    </citation>
    <scope>NUCLEOTIDE SEQUENCE</scope>
</reference>
<evidence type="ECO:0000313" key="3">
    <source>
        <dbReference type="Proteomes" id="UP000649617"/>
    </source>
</evidence>
<dbReference type="Proteomes" id="UP000649617">
    <property type="component" value="Unassembled WGS sequence"/>
</dbReference>
<comment type="caution">
    <text evidence="2">The sequence shown here is derived from an EMBL/GenBank/DDBJ whole genome shotgun (WGS) entry which is preliminary data.</text>
</comment>
<feature type="non-terminal residue" evidence="2">
    <location>
        <position position="1"/>
    </location>
</feature>
<proteinExistence type="predicted"/>